<dbReference type="GO" id="GO:0043025">
    <property type="term" value="C:neuronal cell body"/>
    <property type="evidence" value="ECO:0007669"/>
    <property type="project" value="TreeGrafter"/>
</dbReference>
<evidence type="ECO:0000313" key="10">
    <source>
        <dbReference type="Proteomes" id="UP001159042"/>
    </source>
</evidence>
<sequence>MFRRWKIWFQKELRQLLGIHFIFYYNRAMTMYVVFSVVCIIKNSFKCINDQLTTVTHCSVISEDVLDVLKKITELYLDTNKAVECFNDIFGWPVFLCLSQNVVYLLFCFALLSDKKFTSKGGLLAGDIIAVNVLNAILGEWGSVVQIFFFDLAMQEAKKLTKTCYELEDALPAYSKEREELRNLSEIIQSTQTNFKAADFFEINRSTILALLGTTTTYMIVIIQFNFL</sequence>
<dbReference type="GO" id="GO:0050909">
    <property type="term" value="P:sensory perception of taste"/>
    <property type="evidence" value="ECO:0007669"/>
    <property type="project" value="InterPro"/>
</dbReference>
<dbReference type="Proteomes" id="UP001159042">
    <property type="component" value="Unassembled WGS sequence"/>
</dbReference>
<evidence type="ECO:0000256" key="7">
    <source>
        <dbReference type="ARBA" id="ARBA00023224"/>
    </source>
</evidence>
<dbReference type="PANTHER" id="PTHR21143:SF104">
    <property type="entry name" value="GUSTATORY RECEPTOR 8A-RELATED"/>
    <property type="match status" value="1"/>
</dbReference>
<dbReference type="GO" id="GO:0007635">
    <property type="term" value="P:chemosensory behavior"/>
    <property type="evidence" value="ECO:0007669"/>
    <property type="project" value="TreeGrafter"/>
</dbReference>
<evidence type="ECO:0000256" key="8">
    <source>
        <dbReference type="SAM" id="Phobius"/>
    </source>
</evidence>
<keyword evidence="6" id="KW-0675">Receptor</keyword>
<evidence type="ECO:0000256" key="4">
    <source>
        <dbReference type="ARBA" id="ARBA00022989"/>
    </source>
</evidence>
<protein>
    <submittedName>
        <fullName evidence="9">Uncharacterized protein</fullName>
    </submittedName>
</protein>
<evidence type="ECO:0000256" key="5">
    <source>
        <dbReference type="ARBA" id="ARBA00023136"/>
    </source>
</evidence>
<keyword evidence="4 8" id="KW-1133">Transmembrane helix</keyword>
<dbReference type="GO" id="GO:0030425">
    <property type="term" value="C:dendrite"/>
    <property type="evidence" value="ECO:0007669"/>
    <property type="project" value="TreeGrafter"/>
</dbReference>
<evidence type="ECO:0000256" key="3">
    <source>
        <dbReference type="ARBA" id="ARBA00022692"/>
    </source>
</evidence>
<keyword evidence="5 8" id="KW-0472">Membrane</keyword>
<feature type="transmembrane region" description="Helical" evidence="8">
    <location>
        <begin position="208"/>
        <end position="227"/>
    </location>
</feature>
<evidence type="ECO:0000313" key="9">
    <source>
        <dbReference type="EMBL" id="KAJ8918708.1"/>
    </source>
</evidence>
<dbReference type="Pfam" id="PF08395">
    <property type="entry name" value="7tm_7"/>
    <property type="match status" value="1"/>
</dbReference>
<keyword evidence="10" id="KW-1185">Reference proteome</keyword>
<dbReference type="GO" id="GO:0005886">
    <property type="term" value="C:plasma membrane"/>
    <property type="evidence" value="ECO:0007669"/>
    <property type="project" value="UniProtKB-SubCell"/>
</dbReference>
<dbReference type="GO" id="GO:0007165">
    <property type="term" value="P:signal transduction"/>
    <property type="evidence" value="ECO:0007669"/>
    <property type="project" value="UniProtKB-KW"/>
</dbReference>
<comment type="subcellular location">
    <subcellularLocation>
        <location evidence="1">Cell membrane</location>
        <topology evidence="1">Multi-pass membrane protein</topology>
    </subcellularLocation>
</comment>
<name>A0AAV8VWR3_9CUCU</name>
<dbReference type="AlphaFoldDB" id="A0AAV8VWR3"/>
<dbReference type="EMBL" id="JANEYG010000023">
    <property type="protein sequence ID" value="KAJ8918708.1"/>
    <property type="molecule type" value="Genomic_DNA"/>
</dbReference>
<evidence type="ECO:0000256" key="1">
    <source>
        <dbReference type="ARBA" id="ARBA00004651"/>
    </source>
</evidence>
<accession>A0AAV8VWR3</accession>
<keyword evidence="2" id="KW-1003">Cell membrane</keyword>
<comment type="caution">
    <text evidence="9">The sequence shown here is derived from an EMBL/GenBank/DDBJ whole genome shotgun (WGS) entry which is preliminary data.</text>
</comment>
<proteinExistence type="predicted"/>
<evidence type="ECO:0000256" key="6">
    <source>
        <dbReference type="ARBA" id="ARBA00023170"/>
    </source>
</evidence>
<feature type="transmembrane region" description="Helical" evidence="8">
    <location>
        <begin position="89"/>
        <end position="112"/>
    </location>
</feature>
<dbReference type="GO" id="GO:0030424">
    <property type="term" value="C:axon"/>
    <property type="evidence" value="ECO:0007669"/>
    <property type="project" value="TreeGrafter"/>
</dbReference>
<dbReference type="PANTHER" id="PTHR21143">
    <property type="entry name" value="INVERTEBRATE GUSTATORY RECEPTOR"/>
    <property type="match status" value="1"/>
</dbReference>
<dbReference type="GO" id="GO:0008049">
    <property type="term" value="P:male courtship behavior"/>
    <property type="evidence" value="ECO:0007669"/>
    <property type="project" value="TreeGrafter"/>
</dbReference>
<gene>
    <name evidence="9" type="ORF">NQ315_015028</name>
</gene>
<keyword evidence="3 8" id="KW-0812">Transmembrane</keyword>
<dbReference type="InterPro" id="IPR013604">
    <property type="entry name" value="7TM_chemorcpt"/>
</dbReference>
<evidence type="ECO:0000256" key="2">
    <source>
        <dbReference type="ARBA" id="ARBA00022475"/>
    </source>
</evidence>
<organism evidence="9 10">
    <name type="scientific">Exocentrus adspersus</name>
    <dbReference type="NCBI Taxonomy" id="1586481"/>
    <lineage>
        <taxon>Eukaryota</taxon>
        <taxon>Metazoa</taxon>
        <taxon>Ecdysozoa</taxon>
        <taxon>Arthropoda</taxon>
        <taxon>Hexapoda</taxon>
        <taxon>Insecta</taxon>
        <taxon>Pterygota</taxon>
        <taxon>Neoptera</taxon>
        <taxon>Endopterygota</taxon>
        <taxon>Coleoptera</taxon>
        <taxon>Polyphaga</taxon>
        <taxon>Cucujiformia</taxon>
        <taxon>Chrysomeloidea</taxon>
        <taxon>Cerambycidae</taxon>
        <taxon>Lamiinae</taxon>
        <taxon>Acanthocinini</taxon>
        <taxon>Exocentrus</taxon>
    </lineage>
</organism>
<keyword evidence="7" id="KW-0807">Transducer</keyword>
<reference evidence="9 10" key="1">
    <citation type="journal article" date="2023" name="Insect Mol. Biol.">
        <title>Genome sequencing provides insights into the evolution of gene families encoding plant cell wall-degrading enzymes in longhorned beetles.</title>
        <authorList>
            <person name="Shin N.R."/>
            <person name="Okamura Y."/>
            <person name="Kirsch R."/>
            <person name="Pauchet Y."/>
        </authorList>
    </citation>
    <scope>NUCLEOTIDE SEQUENCE [LARGE SCALE GENOMIC DNA]</scope>
    <source>
        <strain evidence="9">EAD_L_NR</strain>
    </source>
</reference>